<evidence type="ECO:0000313" key="2">
    <source>
        <dbReference type="EMBL" id="AYV77267.1"/>
    </source>
</evidence>
<feature type="domain" description="Treble clef zinc finger" evidence="1">
    <location>
        <begin position="191"/>
        <end position="250"/>
    </location>
</feature>
<organism evidence="2">
    <name type="scientific">Barrevirus sp</name>
    <dbReference type="NCBI Taxonomy" id="2487763"/>
    <lineage>
        <taxon>Viruses</taxon>
        <taxon>Varidnaviria</taxon>
        <taxon>Bamfordvirae</taxon>
        <taxon>Nucleocytoviricota</taxon>
        <taxon>Megaviricetes</taxon>
        <taxon>Imitervirales</taxon>
        <taxon>Mimiviridae</taxon>
        <taxon>Klosneuvirinae</taxon>
    </lineage>
</organism>
<accession>A0A3G4ZQV2</accession>
<dbReference type="PANTHER" id="PTHR37317">
    <property type="entry name" value="BLR8090 PROTEIN"/>
    <property type="match status" value="1"/>
</dbReference>
<gene>
    <name evidence="2" type="ORF">Barrevirus25_10</name>
</gene>
<feature type="domain" description="Treble clef zinc finger" evidence="1">
    <location>
        <begin position="112"/>
        <end position="172"/>
    </location>
</feature>
<name>A0A3G4ZQV2_9VIRU</name>
<sequence>GSRTKKKPNGCPFCSGRQVCYHNSLACLKPDLIEQWDYDKNEGIDPRTLSVSSNKMVAWTCPNTCSDDCKHEWSTRIKARTGLTTLTGCPYCAKSGLVCCHRKSLKYLYPELMKQWHKKKNKGIDPSKLKQSSNISVHWLCTEAVCGCPHEWECQISQRTSINDPTGCPGCCPTPKLLCIHTSLQHTHPELAKEWNMEKNGELTSSQVSHGSAIKVWWSCKDNCEHQWKAEINGRARTNLPSGCPFCKNKTEGELFIWLKEQFPNYTIVPQQKYSWCRGLKKRHYPFDFYIVELNLLIELDGPQHFKNISNWAPFTETRQRDIYKMDLVLKHKIRIIRITQTIFKKRKAEMIDILLPHIINKDLKYEFICDKNEYVNHKAMLLKVLRNK</sequence>
<reference evidence="2" key="1">
    <citation type="submission" date="2018-10" db="EMBL/GenBank/DDBJ databases">
        <title>Hidden diversity of soil giant viruses.</title>
        <authorList>
            <person name="Schulz F."/>
            <person name="Alteio L."/>
            <person name="Goudeau D."/>
            <person name="Ryan E.M."/>
            <person name="Malmstrom R.R."/>
            <person name="Blanchard J."/>
            <person name="Woyke T."/>
        </authorList>
    </citation>
    <scope>NUCLEOTIDE SEQUENCE</scope>
    <source>
        <strain evidence="2">BAV1</strain>
    </source>
</reference>
<dbReference type="EMBL" id="MK072022">
    <property type="protein sequence ID" value="AYV77267.1"/>
    <property type="molecule type" value="Genomic_DNA"/>
</dbReference>
<evidence type="ECO:0000259" key="1">
    <source>
        <dbReference type="Pfam" id="PF14311"/>
    </source>
</evidence>
<dbReference type="Pfam" id="PF14311">
    <property type="entry name" value="DUF4379"/>
    <property type="match status" value="3"/>
</dbReference>
<dbReference type="InterPro" id="IPR025487">
    <property type="entry name" value="DUF4379"/>
</dbReference>
<dbReference type="PANTHER" id="PTHR37317:SF1">
    <property type="entry name" value="ZINC-RIBBON DOMAIN-CONTAINING PROTEIN-RELATED"/>
    <property type="match status" value="1"/>
</dbReference>
<protein>
    <recommendedName>
        <fullName evidence="1">Treble clef zinc finger domain-containing protein</fullName>
    </recommendedName>
</protein>
<proteinExistence type="predicted"/>
<dbReference type="Gene3D" id="3.40.960.10">
    <property type="entry name" value="VSR Endonuclease"/>
    <property type="match status" value="1"/>
</dbReference>
<feature type="non-terminal residue" evidence="2">
    <location>
        <position position="1"/>
    </location>
</feature>
<feature type="domain" description="Treble clef zinc finger" evidence="1">
    <location>
        <begin position="32"/>
        <end position="94"/>
    </location>
</feature>